<keyword evidence="2" id="KW-1185">Reference proteome</keyword>
<dbReference type="AlphaFoldDB" id="A0A9P7VSL3"/>
<evidence type="ECO:0000313" key="1">
    <source>
        <dbReference type="EMBL" id="KAG7445945.1"/>
    </source>
</evidence>
<dbReference type="RefSeq" id="XP_043039445.1">
    <property type="nucleotide sequence ID" value="XM_043184190.1"/>
</dbReference>
<accession>A0A9P7VSL3</accession>
<gene>
    <name evidence="1" type="ORF">BT62DRAFT_920024</name>
</gene>
<organism evidence="1 2">
    <name type="scientific">Guyanagaster necrorhizus</name>
    <dbReference type="NCBI Taxonomy" id="856835"/>
    <lineage>
        <taxon>Eukaryota</taxon>
        <taxon>Fungi</taxon>
        <taxon>Dikarya</taxon>
        <taxon>Basidiomycota</taxon>
        <taxon>Agaricomycotina</taxon>
        <taxon>Agaricomycetes</taxon>
        <taxon>Agaricomycetidae</taxon>
        <taxon>Agaricales</taxon>
        <taxon>Marasmiineae</taxon>
        <taxon>Physalacriaceae</taxon>
        <taxon>Guyanagaster</taxon>
    </lineage>
</organism>
<dbReference type="GeneID" id="66106487"/>
<name>A0A9P7VSL3_9AGAR</name>
<dbReference type="Proteomes" id="UP000812287">
    <property type="component" value="Unassembled WGS sequence"/>
</dbReference>
<reference evidence="1" key="1">
    <citation type="submission" date="2020-11" db="EMBL/GenBank/DDBJ databases">
        <title>Adaptations for nitrogen fixation in a non-lichenized fungal sporocarp promotes dispersal by wood-feeding termites.</title>
        <authorList>
            <consortium name="DOE Joint Genome Institute"/>
            <person name="Koch R.A."/>
            <person name="Yoon G."/>
            <person name="Arayal U."/>
            <person name="Lail K."/>
            <person name="Amirebrahimi M."/>
            <person name="Labutti K."/>
            <person name="Lipzen A."/>
            <person name="Riley R."/>
            <person name="Barry K."/>
            <person name="Henrissat B."/>
            <person name="Grigoriev I.V."/>
            <person name="Herr J.R."/>
            <person name="Aime M.C."/>
        </authorList>
    </citation>
    <scope>NUCLEOTIDE SEQUENCE</scope>
    <source>
        <strain evidence="1">MCA 3950</strain>
    </source>
</reference>
<evidence type="ECO:0000313" key="2">
    <source>
        <dbReference type="Proteomes" id="UP000812287"/>
    </source>
</evidence>
<comment type="caution">
    <text evidence="1">The sequence shown here is derived from an EMBL/GenBank/DDBJ whole genome shotgun (WGS) entry which is preliminary data.</text>
</comment>
<protein>
    <submittedName>
        <fullName evidence="1">Uncharacterized protein</fullName>
    </submittedName>
</protein>
<sequence>MCIANRDNATEKDGNPIIWRKSSIVEVGYCRQKSTASIARHYKPRLSLQDISPHDRHQDRRFYRLRSHFSRRPIYHCHFYTRVNFSCRCSIIHLRSSWIADSESVVTKVEDEGDFHADARLTLKPQQTFRAIGGLVEVALATPISRLVQINTPEDYVDDGPSLQTLHFLAILKNETSNQHFL</sequence>
<dbReference type="EMBL" id="MU250535">
    <property type="protein sequence ID" value="KAG7445945.1"/>
    <property type="molecule type" value="Genomic_DNA"/>
</dbReference>
<proteinExistence type="predicted"/>